<feature type="region of interest" description="Disordered" evidence="1">
    <location>
        <begin position="434"/>
        <end position="458"/>
    </location>
</feature>
<evidence type="ECO:0000256" key="1">
    <source>
        <dbReference type="SAM" id="MobiDB-lite"/>
    </source>
</evidence>
<proteinExistence type="predicted"/>
<reference evidence="3 4" key="1">
    <citation type="submission" date="2024-06" db="EMBL/GenBank/DDBJ databases">
        <title>The Natural Products Discovery Center: Release of the First 8490 Sequenced Strains for Exploring Actinobacteria Biosynthetic Diversity.</title>
        <authorList>
            <person name="Kalkreuter E."/>
            <person name="Kautsar S.A."/>
            <person name="Yang D."/>
            <person name="Bader C.D."/>
            <person name="Teijaro C.N."/>
            <person name="Fluegel L."/>
            <person name="Davis C.M."/>
            <person name="Simpson J.R."/>
            <person name="Lauterbach L."/>
            <person name="Steele A.D."/>
            <person name="Gui C."/>
            <person name="Meng S."/>
            <person name="Li G."/>
            <person name="Viehrig K."/>
            <person name="Ye F."/>
            <person name="Su P."/>
            <person name="Kiefer A.F."/>
            <person name="Nichols A."/>
            <person name="Cepeda A.J."/>
            <person name="Yan W."/>
            <person name="Fan B."/>
            <person name="Jiang Y."/>
            <person name="Adhikari A."/>
            <person name="Zheng C.-J."/>
            <person name="Schuster L."/>
            <person name="Cowan T.M."/>
            <person name="Smanski M.J."/>
            <person name="Chevrette M.G."/>
            <person name="De Carvalho L.P.S."/>
            <person name="Shen B."/>
        </authorList>
    </citation>
    <scope>NUCLEOTIDE SEQUENCE [LARGE SCALE GENOMIC DNA]</scope>
    <source>
        <strain evidence="3 4">NPDC005137</strain>
    </source>
</reference>
<feature type="signal peptide" evidence="2">
    <location>
        <begin position="1"/>
        <end position="23"/>
    </location>
</feature>
<evidence type="ECO:0000313" key="3">
    <source>
        <dbReference type="EMBL" id="MET8434665.1"/>
    </source>
</evidence>
<dbReference type="EMBL" id="JBEXIP010000013">
    <property type="protein sequence ID" value="MET8434665.1"/>
    <property type="molecule type" value="Genomic_DNA"/>
</dbReference>
<organism evidence="3 4">
    <name type="scientific">Streptomyces sp. 900116325</name>
    <dbReference type="NCBI Taxonomy" id="3154295"/>
    <lineage>
        <taxon>Bacteria</taxon>
        <taxon>Bacillati</taxon>
        <taxon>Actinomycetota</taxon>
        <taxon>Actinomycetes</taxon>
        <taxon>Kitasatosporales</taxon>
        <taxon>Streptomycetaceae</taxon>
        <taxon>Streptomyces</taxon>
    </lineage>
</organism>
<feature type="compositionally biased region" description="Basic and acidic residues" evidence="1">
    <location>
        <begin position="441"/>
        <end position="458"/>
    </location>
</feature>
<dbReference type="PROSITE" id="PS51257">
    <property type="entry name" value="PROKAR_LIPOPROTEIN"/>
    <property type="match status" value="1"/>
</dbReference>
<name>A0ABV2U9Z7_9ACTN</name>
<accession>A0ABV2U9Z7</accession>
<dbReference type="RefSeq" id="WP_356498053.1">
    <property type="nucleotide sequence ID" value="NZ_JBEXIP010000013.1"/>
</dbReference>
<dbReference type="InterPro" id="IPR050490">
    <property type="entry name" value="Bact_solute-bd_prot1"/>
</dbReference>
<dbReference type="Proteomes" id="UP001550044">
    <property type="component" value="Unassembled WGS sequence"/>
</dbReference>
<comment type="caution">
    <text evidence="3">The sequence shown here is derived from an EMBL/GenBank/DDBJ whole genome shotgun (WGS) entry which is preliminary data.</text>
</comment>
<dbReference type="PANTHER" id="PTHR43649:SF16">
    <property type="entry name" value="SUGAR-BINDING LIPOPROTEIN"/>
    <property type="match status" value="1"/>
</dbReference>
<sequence>MRTPWSRLAACCTAGMLAITAGACSSSDSSSDAADGKVTITVTDMPPTTQGTLRKQFTDQVAAFERANPDIVVKPSEAVWDAKTFAARLAGGQLETAFIVPLTEPQGLINRHQIADITDQVKSLPSSDQFDKRALAPGTDAKGHNYGLPTSEFALSLVYNRELFKKAGLDPDNPPTTWDEVRQDAKAISEKTGLPGYAQPTTNNTGGWTLTAMAYTYGGRIEKEEGGKQVAAFNDTPVQQALDWLKALRWQDNSMGTQQLRDAGEIQKSFSAGRIGMMMATPSTYVDHITKYNGDPKIYGVAALPSASRSATMLGGKMAVINPKASPAQREAAVKWIDYYYLRAKHDPAEAGTRAKAEAADGIPVGTPTVPLYQPAVSGPVDKARNEHATVPLENFEPFINGVKQQEFVVEPAVAAQDVYAALDTAVAAVLTRKSADPQAELDKAEKKAVPALERAQR</sequence>
<feature type="chain" id="PRO_5045100005" evidence="2">
    <location>
        <begin position="24"/>
        <end position="458"/>
    </location>
</feature>
<dbReference type="Gene3D" id="3.40.190.10">
    <property type="entry name" value="Periplasmic binding protein-like II"/>
    <property type="match status" value="1"/>
</dbReference>
<keyword evidence="2" id="KW-0732">Signal</keyword>
<gene>
    <name evidence="3" type="ORF">ABZV61_18055</name>
</gene>
<evidence type="ECO:0000313" key="4">
    <source>
        <dbReference type="Proteomes" id="UP001550044"/>
    </source>
</evidence>
<dbReference type="InterPro" id="IPR006059">
    <property type="entry name" value="SBP"/>
</dbReference>
<dbReference type="SUPFAM" id="SSF53850">
    <property type="entry name" value="Periplasmic binding protein-like II"/>
    <property type="match status" value="1"/>
</dbReference>
<protein>
    <submittedName>
        <fullName evidence="3">Extracellular solute-binding protein</fullName>
    </submittedName>
</protein>
<evidence type="ECO:0000256" key="2">
    <source>
        <dbReference type="SAM" id="SignalP"/>
    </source>
</evidence>
<dbReference type="Pfam" id="PF01547">
    <property type="entry name" value="SBP_bac_1"/>
    <property type="match status" value="1"/>
</dbReference>
<dbReference type="PANTHER" id="PTHR43649">
    <property type="entry name" value="ARABINOSE-BINDING PROTEIN-RELATED"/>
    <property type="match status" value="1"/>
</dbReference>
<keyword evidence="4" id="KW-1185">Reference proteome</keyword>